<keyword evidence="4" id="KW-1185">Reference proteome</keyword>
<evidence type="ECO:0000256" key="2">
    <source>
        <dbReference type="SAM" id="MobiDB-lite"/>
    </source>
</evidence>
<evidence type="ECO:0000256" key="1">
    <source>
        <dbReference type="ARBA" id="ARBA00007355"/>
    </source>
</evidence>
<dbReference type="Pfam" id="PF05071">
    <property type="entry name" value="NDUFA12"/>
    <property type="match status" value="1"/>
</dbReference>
<dbReference type="GO" id="GO:0005739">
    <property type="term" value="C:mitochondrion"/>
    <property type="evidence" value="ECO:0007669"/>
    <property type="project" value="TreeGrafter"/>
</dbReference>
<comment type="caution">
    <text evidence="3">The sequence shown here is derived from an EMBL/GenBank/DDBJ whole genome shotgun (WGS) entry which is preliminary data.</text>
</comment>
<dbReference type="STRING" id="1295533.A0A1E3I4S5"/>
<proteinExistence type="inferred from homology"/>
<dbReference type="Proteomes" id="UP000094065">
    <property type="component" value="Unassembled WGS sequence"/>
</dbReference>
<feature type="region of interest" description="Disordered" evidence="2">
    <location>
        <begin position="113"/>
        <end position="238"/>
    </location>
</feature>
<protein>
    <recommendedName>
        <fullName evidence="5">NADH dehydrogenase [ubiquinone] 1 alpha subcomplex subunit</fullName>
    </recommendedName>
</protein>
<gene>
    <name evidence="3" type="ORF">L202_01651</name>
</gene>
<dbReference type="GeneID" id="30152960"/>
<dbReference type="AlphaFoldDB" id="A0A1E3I4S5"/>
<dbReference type="PANTHER" id="PTHR32470">
    <property type="entry name" value="ADH DEHYDROGENASE [UBIQUINONE] 1 ALPHA SUBCOMPLEX ASSEMBLY FACTOR 2"/>
    <property type="match status" value="1"/>
</dbReference>
<dbReference type="GO" id="GO:0032981">
    <property type="term" value="P:mitochondrial respiratory chain complex I assembly"/>
    <property type="evidence" value="ECO:0007669"/>
    <property type="project" value="TreeGrafter"/>
</dbReference>
<dbReference type="InterPro" id="IPR052618">
    <property type="entry name" value="ComplexI_NDUFA12"/>
</dbReference>
<name>A0A1E3I4S5_9TREE</name>
<feature type="compositionally biased region" description="Basic and acidic residues" evidence="2">
    <location>
        <begin position="190"/>
        <end position="202"/>
    </location>
</feature>
<accession>A0A1E3I4S5</accession>
<dbReference type="EMBL" id="AWGJ01000002">
    <property type="protein sequence ID" value="ODN83518.1"/>
    <property type="molecule type" value="Genomic_DNA"/>
</dbReference>
<dbReference type="InterPro" id="IPR007763">
    <property type="entry name" value="NDUFA12"/>
</dbReference>
<organism evidence="3 4">
    <name type="scientific">Cryptococcus amylolentus CBS 6039</name>
    <dbReference type="NCBI Taxonomy" id="1295533"/>
    <lineage>
        <taxon>Eukaryota</taxon>
        <taxon>Fungi</taxon>
        <taxon>Dikarya</taxon>
        <taxon>Basidiomycota</taxon>
        <taxon>Agaricomycotina</taxon>
        <taxon>Tremellomycetes</taxon>
        <taxon>Tremellales</taxon>
        <taxon>Cryptococcaceae</taxon>
        <taxon>Cryptococcus</taxon>
    </lineage>
</organism>
<comment type="similarity">
    <text evidence="1">Belongs to the complex I NDUFA12 subunit family.</text>
</comment>
<dbReference type="OrthoDB" id="10255576at2759"/>
<evidence type="ECO:0000313" key="4">
    <source>
        <dbReference type="Proteomes" id="UP000094065"/>
    </source>
</evidence>
<reference evidence="3 4" key="1">
    <citation type="submission" date="2016-06" db="EMBL/GenBank/DDBJ databases">
        <title>Evolution of pathogenesis and genome organization in the Tremellales.</title>
        <authorList>
            <person name="Cuomo C."/>
            <person name="Litvintseva A."/>
            <person name="Heitman J."/>
            <person name="Chen Y."/>
            <person name="Sun S."/>
            <person name="Springer D."/>
            <person name="Dromer F."/>
            <person name="Young S."/>
            <person name="Zeng Q."/>
            <person name="Chapman S."/>
            <person name="Gujja S."/>
            <person name="Saif S."/>
            <person name="Birren B."/>
        </authorList>
    </citation>
    <scope>NUCLEOTIDE SEQUENCE [LARGE SCALE GENOMIC DNA]</scope>
    <source>
        <strain evidence="3 4">CBS 6039</strain>
    </source>
</reference>
<evidence type="ECO:0000313" key="3">
    <source>
        <dbReference type="EMBL" id="ODN83518.1"/>
    </source>
</evidence>
<evidence type="ECO:0008006" key="5">
    <source>
        <dbReference type="Google" id="ProtNLM"/>
    </source>
</evidence>
<sequence>MSAFLKNLRHLLPFAKPKGLAGYDLQGNRYFELPNPMGGRMKRSVEYAINRDIAEYGRAELKPPVQWRAWLSHTRSDPPSRQELEKDLYRQNDLLPKIAAIEAREREERIRQGYLLPDGSEPEKSDVKQVTAPSEISGERRAQTQRFIDASNASRAGTQEAEAVWREKSAPASEVAPPRRTIDPTTASPEELRKLAEEDTKRRVAQTEGAPEVAKKGDVQSVQFGEGGLAPKRRGGKK</sequence>
<dbReference type="RefSeq" id="XP_018997518.1">
    <property type="nucleotide sequence ID" value="XM_019135091.1"/>
</dbReference>
<dbReference type="PANTHER" id="PTHR32470:SF2">
    <property type="entry name" value="NADH DEHYDROGENASE [UBIQUINONE] 1 ALPHA SUBCOMPLEX ASSEMBLY FACTOR 2"/>
    <property type="match status" value="1"/>
</dbReference>
<dbReference type="GO" id="GO:0045271">
    <property type="term" value="C:respiratory chain complex I"/>
    <property type="evidence" value="ECO:0007669"/>
    <property type="project" value="InterPro"/>
</dbReference>